<reference evidence="2" key="1">
    <citation type="submission" date="2020-02" db="EMBL/GenBank/DDBJ databases">
        <authorList>
            <person name="Meier V. D."/>
        </authorList>
    </citation>
    <scope>NUCLEOTIDE SEQUENCE</scope>
    <source>
        <strain evidence="2">AVDCRST_MAG85</strain>
    </source>
</reference>
<evidence type="ECO:0000256" key="1">
    <source>
        <dbReference type="SAM" id="MobiDB-lite"/>
    </source>
</evidence>
<feature type="compositionally biased region" description="Basic and acidic residues" evidence="1">
    <location>
        <begin position="17"/>
        <end position="41"/>
    </location>
</feature>
<feature type="compositionally biased region" description="Basic and acidic residues" evidence="1">
    <location>
        <begin position="151"/>
        <end position="164"/>
    </location>
</feature>
<feature type="non-terminal residue" evidence="2">
    <location>
        <position position="1"/>
    </location>
</feature>
<feature type="compositionally biased region" description="Basic and acidic residues" evidence="1">
    <location>
        <begin position="108"/>
        <end position="118"/>
    </location>
</feature>
<name>A0A6J4RLW0_9ACTN</name>
<proteinExistence type="predicted"/>
<gene>
    <name evidence="2" type="ORF">AVDCRST_MAG85-64</name>
</gene>
<accession>A0A6J4RLW0</accession>
<sequence>GGHPGSHLRLRRRARRQRADIEPRPRGGPHGDRPAHDDRAVPVRVHGQVVGLDPRADRRAHGSSHPRGPDGDLPRALRRRARDGGAGRRDPRGARHAGPAQLRRVQRAAREDGGDARGHRSPRALRGTHLQRRRPPRRTRQARAGPLPARRPGDGLRPGDDRGHRGQRPRLRGRARGRHAGVRLPPRRGRSDPLRRHARAAAPPRGV</sequence>
<feature type="compositionally biased region" description="Basic residues" evidence="1">
    <location>
        <begin position="129"/>
        <end position="141"/>
    </location>
</feature>
<feature type="compositionally biased region" description="Basic residues" evidence="1">
    <location>
        <begin position="1"/>
        <end position="16"/>
    </location>
</feature>
<dbReference type="EMBL" id="CADCVT010000008">
    <property type="protein sequence ID" value="CAA9472654.1"/>
    <property type="molecule type" value="Genomic_DNA"/>
</dbReference>
<feature type="compositionally biased region" description="Basic residues" evidence="1">
    <location>
        <begin position="165"/>
        <end position="188"/>
    </location>
</feature>
<feature type="compositionally biased region" description="Basic and acidic residues" evidence="1">
    <location>
        <begin position="82"/>
        <end position="93"/>
    </location>
</feature>
<keyword evidence="2" id="KW-0378">Hydrolase</keyword>
<organism evidence="2">
    <name type="scientific">uncultured Solirubrobacteraceae bacterium</name>
    <dbReference type="NCBI Taxonomy" id="1162706"/>
    <lineage>
        <taxon>Bacteria</taxon>
        <taxon>Bacillati</taxon>
        <taxon>Actinomycetota</taxon>
        <taxon>Thermoleophilia</taxon>
        <taxon>Solirubrobacterales</taxon>
        <taxon>Solirubrobacteraceae</taxon>
        <taxon>environmental samples</taxon>
    </lineage>
</organism>
<dbReference type="GO" id="GO:0016787">
    <property type="term" value="F:hydrolase activity"/>
    <property type="evidence" value="ECO:0007669"/>
    <property type="project" value="UniProtKB-KW"/>
</dbReference>
<feature type="non-terminal residue" evidence="2">
    <location>
        <position position="207"/>
    </location>
</feature>
<dbReference type="AlphaFoldDB" id="A0A6J4RLW0"/>
<evidence type="ECO:0000313" key="2">
    <source>
        <dbReference type="EMBL" id="CAA9472654.1"/>
    </source>
</evidence>
<feature type="region of interest" description="Disordered" evidence="1">
    <location>
        <begin position="1"/>
        <end position="207"/>
    </location>
</feature>
<protein>
    <submittedName>
        <fullName evidence="2">Hydrolase in polyol utilization gene cluster, haloacid dehalogenase-like family</fullName>
    </submittedName>
</protein>